<evidence type="ECO:0000313" key="1">
    <source>
        <dbReference type="EMBL" id="AXG77978.1"/>
    </source>
</evidence>
<sequence length="172" mass="17884">MRHEAKLTGVSEPVHHSGGDFLAVDILPVEERYKPAVTGTSQGRSAAEVITALSAYLKTDEPLAGPDEGPVQEEPVRFEAATGLPAGDYYAWKWVSLVTADFTHPCAPKSGDRSGSVGHVVTWESTGSGVLSCANRRTGADDAKEKGADAVERQAAIAACPEGAPATLEPAG</sequence>
<protein>
    <submittedName>
        <fullName evidence="1">Uncharacterized protein</fullName>
    </submittedName>
</protein>
<dbReference type="EMBL" id="CP031194">
    <property type="protein sequence ID" value="AXG77978.1"/>
    <property type="molecule type" value="Genomic_DNA"/>
</dbReference>
<dbReference type="Proteomes" id="UP000253868">
    <property type="component" value="Chromosome"/>
</dbReference>
<organism evidence="1 2">
    <name type="scientific">Streptomyces paludis</name>
    <dbReference type="NCBI Taxonomy" id="2282738"/>
    <lineage>
        <taxon>Bacteria</taxon>
        <taxon>Bacillati</taxon>
        <taxon>Actinomycetota</taxon>
        <taxon>Actinomycetes</taxon>
        <taxon>Kitasatosporales</taxon>
        <taxon>Streptomycetaceae</taxon>
        <taxon>Streptomyces</taxon>
    </lineage>
</organism>
<reference evidence="2" key="1">
    <citation type="submission" date="2018-07" db="EMBL/GenBank/DDBJ databases">
        <authorList>
            <person name="Zhao J."/>
        </authorList>
    </citation>
    <scope>NUCLEOTIDE SEQUENCE [LARGE SCALE GENOMIC DNA]</scope>
    <source>
        <strain evidence="2">GSSD-12</strain>
    </source>
</reference>
<keyword evidence="2" id="KW-1185">Reference proteome</keyword>
<dbReference type="AlphaFoldDB" id="A0A345HMQ4"/>
<evidence type="ECO:0000313" key="2">
    <source>
        <dbReference type="Proteomes" id="UP000253868"/>
    </source>
</evidence>
<accession>A0A345HMQ4</accession>
<dbReference type="KEGG" id="spad:DVK44_09965"/>
<dbReference type="OrthoDB" id="4330292at2"/>
<gene>
    <name evidence="1" type="ORF">DVK44_09965</name>
</gene>
<name>A0A345HMQ4_9ACTN</name>
<proteinExistence type="predicted"/>